<sequence>MQVWGLVGRSPFPQSSSGKACEGSRRIPTADAHLLRTAGIIEDALSTITGGWIIPFSVVEEKTTGLRRRWIAWPRDKKSDDPYEANVPLLHISHYLPPVMAEAASCLNLKASFFQVSLPRETRHLFRCRVEDGTLVELTRLPMGYKASPEILQIITTLAIAGVTTVAHFLWAAPPLVRDDVWIDDIRSAWSRSDATLWEAQVLRNADSCHAFMGEERESGATQYTFLGVQFDHAHRAVSLSDKFVRSLCAMPTLNSLTIAEWSLWRPAFCTRLPFWARIYVTTTFSSRQCDDDYPHLTGGLCRRHPRRTFRRQRLVWARDCDTSSRTIVSESSSPRKRHRPPSSQMHRSMDGEPFLFQTPATLKLPEENGRGSLFLSCRPRHARYA</sequence>
<dbReference type="EMBL" id="PRFC01000169">
    <property type="protein sequence ID" value="PWV03769.1"/>
    <property type="molecule type" value="Genomic_DNA"/>
</dbReference>
<name>A0A2V2W8A4_TRYCR</name>
<dbReference type="VEuPathDB" id="TriTrypDB:C3747_169g88"/>
<dbReference type="VEuPathDB" id="TriTrypDB:TcBrA4_0046850"/>
<protein>
    <recommendedName>
        <fullName evidence="4">Target of rapamycin (TOR) kinase 1</fullName>
    </recommendedName>
</protein>
<dbReference type="VEuPathDB" id="TriTrypDB:TCDM_12723"/>
<dbReference type="VEuPathDB" id="TriTrypDB:TcG_08733"/>
<dbReference type="VEuPathDB" id="TriTrypDB:TcCL_Unassigned03573"/>
<dbReference type="VEuPathDB" id="TriTrypDB:ECC02_005570"/>
<dbReference type="VEuPathDB" id="TriTrypDB:TcYC6_0095640"/>
<accession>A0A2V2W8A4</accession>
<reference evidence="2 3" key="1">
    <citation type="journal article" date="2018" name="Microb. Genom.">
        <title>Expanding an expanded genome: long-read sequencing of Trypanosoma cruzi.</title>
        <authorList>
            <person name="Berna L."/>
            <person name="Rodriguez M."/>
            <person name="Chiribao M.L."/>
            <person name="Parodi-Talice A."/>
            <person name="Pita S."/>
            <person name="Rijo G."/>
            <person name="Alvarez-Valin F."/>
            <person name="Robello C."/>
        </authorList>
    </citation>
    <scope>NUCLEOTIDE SEQUENCE [LARGE SCALE GENOMIC DNA]</scope>
    <source>
        <strain evidence="2 3">TCC</strain>
    </source>
</reference>
<gene>
    <name evidence="2" type="ORF">C3747_169g88</name>
</gene>
<organism evidence="2 3">
    <name type="scientific">Trypanosoma cruzi</name>
    <dbReference type="NCBI Taxonomy" id="5693"/>
    <lineage>
        <taxon>Eukaryota</taxon>
        <taxon>Discoba</taxon>
        <taxon>Euglenozoa</taxon>
        <taxon>Kinetoplastea</taxon>
        <taxon>Metakinetoplastina</taxon>
        <taxon>Trypanosomatida</taxon>
        <taxon>Trypanosomatidae</taxon>
        <taxon>Trypanosoma</taxon>
        <taxon>Schizotrypanum</taxon>
    </lineage>
</organism>
<feature type="region of interest" description="Disordered" evidence="1">
    <location>
        <begin position="328"/>
        <end position="351"/>
    </location>
</feature>
<proteinExistence type="predicted"/>
<dbReference type="InterPro" id="IPR043502">
    <property type="entry name" value="DNA/RNA_pol_sf"/>
</dbReference>
<comment type="caution">
    <text evidence="2">The sequence shown here is derived from an EMBL/GenBank/DDBJ whole genome shotgun (WGS) entry which is preliminary data.</text>
</comment>
<dbReference type="SUPFAM" id="SSF56672">
    <property type="entry name" value="DNA/RNA polymerases"/>
    <property type="match status" value="1"/>
</dbReference>
<feature type="region of interest" description="Disordered" evidence="1">
    <location>
        <begin position="1"/>
        <end position="23"/>
    </location>
</feature>
<dbReference type="VEuPathDB" id="TriTrypDB:C4B63_86g10"/>
<dbReference type="VEuPathDB" id="TriTrypDB:TCSYLVIO_007865"/>
<evidence type="ECO:0008006" key="4">
    <source>
        <dbReference type="Google" id="ProtNLM"/>
    </source>
</evidence>
<dbReference type="AlphaFoldDB" id="A0A2V2W8A4"/>
<evidence type="ECO:0000313" key="3">
    <source>
        <dbReference type="Proteomes" id="UP000246078"/>
    </source>
</evidence>
<evidence type="ECO:0000313" key="2">
    <source>
        <dbReference type="EMBL" id="PWV03769.1"/>
    </source>
</evidence>
<evidence type="ECO:0000256" key="1">
    <source>
        <dbReference type="SAM" id="MobiDB-lite"/>
    </source>
</evidence>
<dbReference type="Proteomes" id="UP000246078">
    <property type="component" value="Unassembled WGS sequence"/>
</dbReference>